<proteinExistence type="predicted"/>
<feature type="non-terminal residue" evidence="2">
    <location>
        <position position="93"/>
    </location>
</feature>
<evidence type="ECO:0000256" key="1">
    <source>
        <dbReference type="SAM" id="MobiDB-lite"/>
    </source>
</evidence>
<evidence type="ECO:0000313" key="2">
    <source>
        <dbReference type="EMBL" id="ETN99633.1"/>
    </source>
</evidence>
<name>X6LDK5_RETFI</name>
<dbReference type="EMBL" id="ASPP01043385">
    <property type="protein sequence ID" value="ETN99633.1"/>
    <property type="molecule type" value="Genomic_DNA"/>
</dbReference>
<gene>
    <name evidence="2" type="ORF">RFI_37837</name>
</gene>
<reference evidence="2 3" key="1">
    <citation type="journal article" date="2013" name="Curr. Biol.">
        <title>The Genome of the Foraminiferan Reticulomyxa filosa.</title>
        <authorList>
            <person name="Glockner G."/>
            <person name="Hulsmann N."/>
            <person name="Schleicher M."/>
            <person name="Noegel A.A."/>
            <person name="Eichinger L."/>
            <person name="Gallinger C."/>
            <person name="Pawlowski J."/>
            <person name="Sierra R."/>
            <person name="Euteneuer U."/>
            <person name="Pillet L."/>
            <person name="Moustafa A."/>
            <person name="Platzer M."/>
            <person name="Groth M."/>
            <person name="Szafranski K."/>
            <person name="Schliwa M."/>
        </authorList>
    </citation>
    <scope>NUCLEOTIDE SEQUENCE [LARGE SCALE GENOMIC DNA]</scope>
</reference>
<feature type="region of interest" description="Disordered" evidence="1">
    <location>
        <begin position="70"/>
        <end position="93"/>
    </location>
</feature>
<comment type="caution">
    <text evidence="2">The sequence shown here is derived from an EMBL/GenBank/DDBJ whole genome shotgun (WGS) entry which is preliminary data.</text>
</comment>
<dbReference type="AlphaFoldDB" id="X6LDK5"/>
<evidence type="ECO:0000313" key="3">
    <source>
        <dbReference type="Proteomes" id="UP000023152"/>
    </source>
</evidence>
<sequence>MVALEMVMDMKLEMKLDMVLICTRNKQRQSKMTSNNDMDVDTNGTRRIAIKRKTPDDGLNEIAKKAKHQSSTFQVVLNSSSMQQNEEKKTFEN</sequence>
<organism evidence="2 3">
    <name type="scientific">Reticulomyxa filosa</name>
    <dbReference type="NCBI Taxonomy" id="46433"/>
    <lineage>
        <taxon>Eukaryota</taxon>
        <taxon>Sar</taxon>
        <taxon>Rhizaria</taxon>
        <taxon>Retaria</taxon>
        <taxon>Foraminifera</taxon>
        <taxon>Monothalamids</taxon>
        <taxon>Reticulomyxidae</taxon>
        <taxon>Reticulomyxa</taxon>
    </lineage>
</organism>
<keyword evidence="3" id="KW-1185">Reference proteome</keyword>
<protein>
    <submittedName>
        <fullName evidence="2">Uncharacterized protein</fullName>
    </submittedName>
</protein>
<feature type="compositionally biased region" description="Polar residues" evidence="1">
    <location>
        <begin position="70"/>
        <end position="84"/>
    </location>
</feature>
<accession>X6LDK5</accession>
<dbReference type="Proteomes" id="UP000023152">
    <property type="component" value="Unassembled WGS sequence"/>
</dbReference>